<feature type="domain" description="Leucine-binding protein" evidence="4">
    <location>
        <begin position="32"/>
        <end position="394"/>
    </location>
</feature>
<comment type="caution">
    <text evidence="5">The sequence shown here is derived from an EMBL/GenBank/DDBJ whole genome shotgun (WGS) entry which is preliminary data.</text>
</comment>
<name>A0ABR9GU96_9HYPH</name>
<dbReference type="Gene3D" id="3.40.50.2300">
    <property type="match status" value="2"/>
</dbReference>
<dbReference type="Proteomes" id="UP000598227">
    <property type="component" value="Unassembled WGS sequence"/>
</dbReference>
<keyword evidence="2 3" id="KW-0732">Signal</keyword>
<protein>
    <submittedName>
        <fullName evidence="5">ABC transporter substrate-binding protein</fullName>
    </submittedName>
</protein>
<feature type="signal peptide" evidence="3">
    <location>
        <begin position="1"/>
        <end position="26"/>
    </location>
</feature>
<dbReference type="EMBL" id="JACZEP010000009">
    <property type="protein sequence ID" value="MBE1207242.1"/>
    <property type="molecule type" value="Genomic_DNA"/>
</dbReference>
<evidence type="ECO:0000259" key="4">
    <source>
        <dbReference type="Pfam" id="PF13458"/>
    </source>
</evidence>
<dbReference type="SUPFAM" id="SSF53822">
    <property type="entry name" value="Periplasmic binding protein-like I"/>
    <property type="match status" value="1"/>
</dbReference>
<dbReference type="RefSeq" id="WP_192568132.1">
    <property type="nucleotide sequence ID" value="NZ_JACZEP010000009.1"/>
</dbReference>
<reference evidence="5 6" key="1">
    <citation type="submission" date="2020-09" db="EMBL/GenBank/DDBJ databases">
        <title>Draft Genome Sequence of Aminobacter carboxidus type strain DSM 1086, a soil Gram-negative carboxydobacterium.</title>
        <authorList>
            <person name="Turrini P."/>
            <person name="Tescari M."/>
            <person name="Artuso I."/>
            <person name="Lugli G.A."/>
            <person name="Frangipani E."/>
            <person name="Ventura M."/>
            <person name="Visca P."/>
        </authorList>
    </citation>
    <scope>NUCLEOTIDE SEQUENCE [LARGE SCALE GENOMIC DNA]</scope>
    <source>
        <strain evidence="5 6">DSM 1086</strain>
    </source>
</reference>
<comment type="similarity">
    <text evidence="1">Belongs to the leucine-binding protein family.</text>
</comment>
<evidence type="ECO:0000313" key="5">
    <source>
        <dbReference type="EMBL" id="MBE1207242.1"/>
    </source>
</evidence>
<evidence type="ECO:0000256" key="1">
    <source>
        <dbReference type="ARBA" id="ARBA00010062"/>
    </source>
</evidence>
<dbReference type="PANTHER" id="PTHR47235">
    <property type="entry name" value="BLR6548 PROTEIN"/>
    <property type="match status" value="1"/>
</dbReference>
<accession>A0ABR9GU96</accession>
<dbReference type="PANTHER" id="PTHR47235:SF1">
    <property type="entry name" value="BLR6548 PROTEIN"/>
    <property type="match status" value="1"/>
</dbReference>
<proteinExistence type="inferred from homology"/>
<dbReference type="InterPro" id="IPR028082">
    <property type="entry name" value="Peripla_BP_I"/>
</dbReference>
<dbReference type="InterPro" id="IPR028081">
    <property type="entry name" value="Leu-bd"/>
</dbReference>
<dbReference type="Pfam" id="PF13458">
    <property type="entry name" value="Peripla_BP_6"/>
    <property type="match status" value="1"/>
</dbReference>
<feature type="chain" id="PRO_5045086415" evidence="3">
    <location>
        <begin position="27"/>
        <end position="437"/>
    </location>
</feature>
<sequence length="437" mass="47397">MTTPVTKLLLRTALLLGSVLPAPVRAAEDTLAIANMTFRTGPYAAAGTPLMDGQRDYMLMLNERDGGINGIKLNYDECETGFSVDKATECYDKAKASSLVTQPWSPAITLELLPKASADKVPVLAPGYGFSAISDGKHFPWAFNPPVSYWDGASMMLKGISGDDLDSLRGKKVVLLHLDGPYGEEPIPLLQAYADSFDFTLLPVPVAAKEMQSQSLQWAKIKSEKPDFVLLWGWGAMNGGALAEAVKSGLAMDRLVGIWWSANDDDLKLVGEAAKGYRALSWNLPALDAEVIKDIRKYVVDAGKSQTPLEALDKVFYQRGVLISMLSAEAIKVAQEHFDKRLINGEQMRWGLENLKLDSDRLAALGMAGMIGPFATSCASHAGNGSAWLLQWDGAKFVRASHPLTADREMIAPLVDQQAGKFAAAHTPWPLNEACKN</sequence>
<evidence type="ECO:0000313" key="6">
    <source>
        <dbReference type="Proteomes" id="UP000598227"/>
    </source>
</evidence>
<organism evidence="5 6">
    <name type="scientific">Aminobacter carboxidus</name>
    <dbReference type="NCBI Taxonomy" id="376165"/>
    <lineage>
        <taxon>Bacteria</taxon>
        <taxon>Pseudomonadati</taxon>
        <taxon>Pseudomonadota</taxon>
        <taxon>Alphaproteobacteria</taxon>
        <taxon>Hyphomicrobiales</taxon>
        <taxon>Phyllobacteriaceae</taxon>
        <taxon>Aminobacter</taxon>
    </lineage>
</organism>
<dbReference type="CDD" id="cd06334">
    <property type="entry name" value="PBP1_ABC_ligand_binding-like"/>
    <property type="match status" value="1"/>
</dbReference>
<gene>
    <name evidence="5" type="ORF">IHE39_23375</name>
</gene>
<keyword evidence="6" id="KW-1185">Reference proteome</keyword>
<evidence type="ECO:0000256" key="3">
    <source>
        <dbReference type="SAM" id="SignalP"/>
    </source>
</evidence>
<evidence type="ECO:0000256" key="2">
    <source>
        <dbReference type="ARBA" id="ARBA00022729"/>
    </source>
</evidence>